<dbReference type="Pfam" id="PF05532">
    <property type="entry name" value="CsbD"/>
    <property type="match status" value="1"/>
</dbReference>
<reference evidence="5 6" key="1">
    <citation type="submission" date="2023-07" db="EMBL/GenBank/DDBJ databases">
        <title>Genomic Encyclopedia of Type Strains, Phase IV (KMG-IV): sequencing the most valuable type-strain genomes for metagenomic binning, comparative biology and taxonomic classification.</title>
        <authorList>
            <person name="Goeker M."/>
        </authorList>
    </citation>
    <scope>NUCLEOTIDE SEQUENCE [LARGE SCALE GENOMIC DNA]</scope>
    <source>
        <strain evidence="5 6">DSM 19013</strain>
    </source>
</reference>
<evidence type="ECO:0000256" key="1">
    <source>
        <dbReference type="ARBA" id="ARBA00009129"/>
    </source>
</evidence>
<keyword evidence="3" id="KW-0472">Membrane</keyword>
<evidence type="ECO:0000256" key="2">
    <source>
        <dbReference type="SAM" id="MobiDB-lite"/>
    </source>
</evidence>
<sequence length="131" mass="14323">MNRDQIRGASRHLKGRAQTALGGLTGDPARQVRGAVNQVAGGAQYAYGRARDRAEDFAEDGRHLAHEAWERADGLIEDGRHYAGEARRRVTTQGRQALRYADANRATTLLAFVGVAFAFGWIARSSRSASR</sequence>
<dbReference type="InterPro" id="IPR008462">
    <property type="entry name" value="CsbD"/>
</dbReference>
<accession>A0ABU0I3V5</accession>
<keyword evidence="6" id="KW-1185">Reference proteome</keyword>
<comment type="similarity">
    <text evidence="1">Belongs to the UPF0337 (CsbD) family.</text>
</comment>
<dbReference type="SUPFAM" id="SSF69047">
    <property type="entry name" value="Hypothetical protein YjbJ"/>
    <property type="match status" value="1"/>
</dbReference>
<evidence type="ECO:0000256" key="3">
    <source>
        <dbReference type="SAM" id="Phobius"/>
    </source>
</evidence>
<keyword evidence="3" id="KW-1133">Transmembrane helix</keyword>
<evidence type="ECO:0000313" key="6">
    <source>
        <dbReference type="Proteomes" id="UP001231124"/>
    </source>
</evidence>
<proteinExistence type="inferred from homology"/>
<evidence type="ECO:0000259" key="4">
    <source>
        <dbReference type="Pfam" id="PF05532"/>
    </source>
</evidence>
<comment type="caution">
    <text evidence="5">The sequence shown here is derived from an EMBL/GenBank/DDBJ whole genome shotgun (WGS) entry which is preliminary data.</text>
</comment>
<dbReference type="RefSeq" id="WP_238204012.1">
    <property type="nucleotide sequence ID" value="NZ_BPQE01000016.1"/>
</dbReference>
<dbReference type="InterPro" id="IPR036629">
    <property type="entry name" value="YjbJ_sf"/>
</dbReference>
<dbReference type="EMBL" id="JAUSVP010000013">
    <property type="protein sequence ID" value="MDQ0449286.1"/>
    <property type="molecule type" value="Genomic_DNA"/>
</dbReference>
<feature type="region of interest" description="Disordered" evidence="2">
    <location>
        <begin position="1"/>
        <end position="26"/>
    </location>
</feature>
<dbReference type="Proteomes" id="UP001231124">
    <property type="component" value="Unassembled WGS sequence"/>
</dbReference>
<keyword evidence="3" id="KW-0812">Transmembrane</keyword>
<evidence type="ECO:0000313" key="5">
    <source>
        <dbReference type="EMBL" id="MDQ0449286.1"/>
    </source>
</evidence>
<gene>
    <name evidence="5" type="ORF">QO012_003803</name>
</gene>
<feature type="domain" description="CsbD-like" evidence="4">
    <location>
        <begin position="4"/>
        <end position="56"/>
    </location>
</feature>
<feature type="transmembrane region" description="Helical" evidence="3">
    <location>
        <begin position="106"/>
        <end position="123"/>
    </location>
</feature>
<dbReference type="Gene3D" id="1.10.1470.10">
    <property type="entry name" value="YjbJ"/>
    <property type="match status" value="1"/>
</dbReference>
<name>A0ABU0I3V5_9HYPH</name>
<protein>
    <submittedName>
        <fullName evidence="5">Uncharacterized protein YjbJ (UPF0337 family)</fullName>
    </submittedName>
</protein>
<organism evidence="5 6">
    <name type="scientific">Methylobacterium aerolatum</name>
    <dbReference type="NCBI Taxonomy" id="418708"/>
    <lineage>
        <taxon>Bacteria</taxon>
        <taxon>Pseudomonadati</taxon>
        <taxon>Pseudomonadota</taxon>
        <taxon>Alphaproteobacteria</taxon>
        <taxon>Hyphomicrobiales</taxon>
        <taxon>Methylobacteriaceae</taxon>
        <taxon>Methylobacterium</taxon>
    </lineage>
</organism>